<dbReference type="InterPro" id="IPR017455">
    <property type="entry name" value="Znf_FYVE-rel"/>
</dbReference>
<dbReference type="EMBL" id="KN731315">
    <property type="protein sequence ID" value="KIH60060.1"/>
    <property type="molecule type" value="Genomic_DNA"/>
</dbReference>
<dbReference type="SMART" id="SM00064">
    <property type="entry name" value="FYVE"/>
    <property type="match status" value="1"/>
</dbReference>
<dbReference type="InterPro" id="IPR011011">
    <property type="entry name" value="Znf_FYVE_PHD"/>
</dbReference>
<feature type="region of interest" description="Disordered" evidence="5">
    <location>
        <begin position="71"/>
        <end position="120"/>
    </location>
</feature>
<dbReference type="GO" id="GO:0032438">
    <property type="term" value="P:melanosome organization"/>
    <property type="evidence" value="ECO:0007669"/>
    <property type="project" value="TreeGrafter"/>
</dbReference>
<dbReference type="OrthoDB" id="158357at2759"/>
<dbReference type="InterPro" id="IPR043548">
    <property type="entry name" value="PIKfyve"/>
</dbReference>
<reference evidence="7 8" key="1">
    <citation type="submission" date="2013-12" db="EMBL/GenBank/DDBJ databases">
        <title>Draft genome of the parsitic nematode Ancylostoma duodenale.</title>
        <authorList>
            <person name="Mitreva M."/>
        </authorList>
    </citation>
    <scope>NUCLEOTIDE SEQUENCE [LARGE SCALE GENOMIC DNA]</scope>
    <source>
        <strain evidence="7 8">Zhejiang</strain>
    </source>
</reference>
<accession>A0A0C2GFY5</accession>
<dbReference type="PROSITE" id="PS50178">
    <property type="entry name" value="ZF_FYVE"/>
    <property type="match status" value="1"/>
</dbReference>
<dbReference type="CDD" id="cd15725">
    <property type="entry name" value="FYVE_PIKfyve_Fab1"/>
    <property type="match status" value="1"/>
</dbReference>
<dbReference type="InterPro" id="IPR000306">
    <property type="entry name" value="Znf_FYVE"/>
</dbReference>
<feature type="non-terminal residue" evidence="7">
    <location>
        <position position="346"/>
    </location>
</feature>
<keyword evidence="2 4" id="KW-0863">Zinc-finger</keyword>
<evidence type="ECO:0000313" key="8">
    <source>
        <dbReference type="Proteomes" id="UP000054047"/>
    </source>
</evidence>
<dbReference type="PANTHER" id="PTHR46715:SF1">
    <property type="entry name" value="1-PHOSPHATIDYLINOSITOL 3-PHOSPHATE 5-KINASE"/>
    <property type="match status" value="1"/>
</dbReference>
<sequence>MAHAAGAVDGSDVVRRKEGVITFFDRLEEEAAEESLSGSSGVLSSLFGRLWRPQSTASSEPSGSATFYVEETTSKGSEDDEALDILPSNPLAGDTASSNATPSRTLANGQYGTGRASPTATSLSQYWMPDSTGKECYQCEERFSTFRRRHHCRLCGQIFCAKCCNIHVPGSALGYIGDLRLCHYCAKMMAQYLPPEQDRLQSEELSNGAITNEEPTVQTNDTLGVGGRTVSTVSSVLRDARAVAYDTNLSSAVARNEREGSMMWSHPSDVGSSTLEKKDTSFIPPTATTKPPSLLCATELYLQHEKRSGSQSDSITTELHEEEESGPDWFRNMDPDTNFPMKDIDQ</sequence>
<proteinExistence type="predicted"/>
<dbReference type="InterPro" id="IPR013083">
    <property type="entry name" value="Znf_RING/FYVE/PHD"/>
</dbReference>
<protein>
    <submittedName>
        <fullName evidence="7">FYVE zinc finger</fullName>
    </submittedName>
</protein>
<evidence type="ECO:0000259" key="6">
    <source>
        <dbReference type="PROSITE" id="PS50178"/>
    </source>
</evidence>
<dbReference type="PANTHER" id="PTHR46715">
    <property type="entry name" value="1-PHOSPHATIDYLINOSITOL 3-PHOSPHATE 5-KINASE"/>
    <property type="match status" value="1"/>
</dbReference>
<dbReference type="SUPFAM" id="SSF57903">
    <property type="entry name" value="FYVE/PHD zinc finger"/>
    <property type="match status" value="1"/>
</dbReference>
<dbReference type="GO" id="GO:0031410">
    <property type="term" value="C:cytoplasmic vesicle"/>
    <property type="evidence" value="ECO:0007669"/>
    <property type="project" value="TreeGrafter"/>
</dbReference>
<dbReference type="GO" id="GO:0052810">
    <property type="term" value="F:1-phosphatidylinositol-5-kinase activity"/>
    <property type="evidence" value="ECO:0007669"/>
    <property type="project" value="TreeGrafter"/>
</dbReference>
<evidence type="ECO:0000256" key="5">
    <source>
        <dbReference type="SAM" id="MobiDB-lite"/>
    </source>
</evidence>
<dbReference type="Proteomes" id="UP000054047">
    <property type="component" value="Unassembled WGS sequence"/>
</dbReference>
<name>A0A0C2GFY5_9BILA</name>
<dbReference type="GO" id="GO:0012506">
    <property type="term" value="C:vesicle membrane"/>
    <property type="evidence" value="ECO:0007669"/>
    <property type="project" value="TreeGrafter"/>
</dbReference>
<dbReference type="FunFam" id="3.30.40.10:FF:000057">
    <property type="entry name" value="1-phosphatidylinositol 3-phosphate 5-kinase isoform X1"/>
    <property type="match status" value="1"/>
</dbReference>
<evidence type="ECO:0000256" key="1">
    <source>
        <dbReference type="ARBA" id="ARBA00022723"/>
    </source>
</evidence>
<feature type="region of interest" description="Disordered" evidence="5">
    <location>
        <begin position="305"/>
        <end position="346"/>
    </location>
</feature>
<dbReference type="Gene3D" id="3.30.40.10">
    <property type="entry name" value="Zinc/RING finger domain, C3HC4 (zinc finger)"/>
    <property type="match status" value="1"/>
</dbReference>
<organism evidence="7 8">
    <name type="scientific">Ancylostoma duodenale</name>
    <dbReference type="NCBI Taxonomy" id="51022"/>
    <lineage>
        <taxon>Eukaryota</taxon>
        <taxon>Metazoa</taxon>
        <taxon>Ecdysozoa</taxon>
        <taxon>Nematoda</taxon>
        <taxon>Chromadorea</taxon>
        <taxon>Rhabditida</taxon>
        <taxon>Rhabditina</taxon>
        <taxon>Rhabditomorpha</taxon>
        <taxon>Strongyloidea</taxon>
        <taxon>Ancylostomatidae</taxon>
        <taxon>Ancylostomatinae</taxon>
        <taxon>Ancylostoma</taxon>
    </lineage>
</organism>
<gene>
    <name evidence="7" type="ORF">ANCDUO_09697</name>
</gene>
<keyword evidence="3" id="KW-0862">Zinc</keyword>
<evidence type="ECO:0000256" key="2">
    <source>
        <dbReference type="ARBA" id="ARBA00022771"/>
    </source>
</evidence>
<dbReference type="Pfam" id="PF01363">
    <property type="entry name" value="FYVE"/>
    <property type="match status" value="1"/>
</dbReference>
<evidence type="ECO:0000256" key="3">
    <source>
        <dbReference type="ARBA" id="ARBA00022833"/>
    </source>
</evidence>
<dbReference type="GO" id="GO:0000285">
    <property type="term" value="F:1-phosphatidylinositol-3-phosphate 5-kinase activity"/>
    <property type="evidence" value="ECO:0007669"/>
    <property type="project" value="InterPro"/>
</dbReference>
<keyword evidence="1" id="KW-0479">Metal-binding</keyword>
<evidence type="ECO:0000256" key="4">
    <source>
        <dbReference type="PROSITE-ProRule" id="PRU00091"/>
    </source>
</evidence>
<dbReference type="GO" id="GO:1903426">
    <property type="term" value="P:regulation of reactive oxygen species biosynthetic process"/>
    <property type="evidence" value="ECO:0007669"/>
    <property type="project" value="TreeGrafter"/>
</dbReference>
<dbReference type="GO" id="GO:0008270">
    <property type="term" value="F:zinc ion binding"/>
    <property type="evidence" value="ECO:0007669"/>
    <property type="project" value="UniProtKB-KW"/>
</dbReference>
<feature type="compositionally biased region" description="Polar residues" evidence="5">
    <location>
        <begin position="95"/>
        <end position="120"/>
    </location>
</feature>
<keyword evidence="8" id="KW-1185">Reference proteome</keyword>
<feature type="domain" description="FYVE-type" evidence="6">
    <location>
        <begin position="130"/>
        <end position="190"/>
    </location>
</feature>
<dbReference type="GO" id="GO:0090385">
    <property type="term" value="P:phagosome-lysosome fusion"/>
    <property type="evidence" value="ECO:0007669"/>
    <property type="project" value="TreeGrafter"/>
</dbReference>
<evidence type="ECO:0000313" key="7">
    <source>
        <dbReference type="EMBL" id="KIH60060.1"/>
    </source>
</evidence>
<dbReference type="AlphaFoldDB" id="A0A0C2GFY5"/>